<accession>A0A931IHE4</accession>
<dbReference type="SUPFAM" id="SSF48452">
    <property type="entry name" value="TPR-like"/>
    <property type="match status" value="3"/>
</dbReference>
<dbReference type="AlphaFoldDB" id="A0A931IHE4"/>
<dbReference type="EMBL" id="JADMLG010000024">
    <property type="protein sequence ID" value="MBH0781436.1"/>
    <property type="molecule type" value="Genomic_DNA"/>
</dbReference>
<organism evidence="1 2">
    <name type="scientific">Nocardia bovistercoris</name>
    <dbReference type="NCBI Taxonomy" id="2785916"/>
    <lineage>
        <taxon>Bacteria</taxon>
        <taxon>Bacillati</taxon>
        <taxon>Actinomycetota</taxon>
        <taxon>Actinomycetes</taxon>
        <taxon>Mycobacteriales</taxon>
        <taxon>Nocardiaceae</taxon>
        <taxon>Nocardia</taxon>
    </lineage>
</organism>
<proteinExistence type="predicted"/>
<comment type="caution">
    <text evidence="1">The sequence shown here is derived from an EMBL/GenBank/DDBJ whole genome shotgun (WGS) entry which is preliminary data.</text>
</comment>
<dbReference type="Pfam" id="PF13374">
    <property type="entry name" value="TPR_10"/>
    <property type="match status" value="3"/>
</dbReference>
<dbReference type="NCBIfam" id="NF040586">
    <property type="entry name" value="FxSxx_TPR"/>
    <property type="match status" value="1"/>
</dbReference>
<name>A0A931IHE4_9NOCA</name>
<dbReference type="Gene3D" id="3.40.50.300">
    <property type="entry name" value="P-loop containing nucleotide triphosphate hydrolases"/>
    <property type="match status" value="1"/>
</dbReference>
<dbReference type="PANTHER" id="PTHR46082:SF6">
    <property type="entry name" value="AAA+ ATPASE DOMAIN-CONTAINING PROTEIN-RELATED"/>
    <property type="match status" value="1"/>
</dbReference>
<dbReference type="InterPro" id="IPR027417">
    <property type="entry name" value="P-loop_NTPase"/>
</dbReference>
<dbReference type="InterPro" id="IPR011990">
    <property type="entry name" value="TPR-like_helical_dom_sf"/>
</dbReference>
<protein>
    <submittedName>
        <fullName evidence="1">Tetratricopeptide repeat protein</fullName>
    </submittedName>
</protein>
<reference evidence="1" key="1">
    <citation type="submission" date="2020-11" db="EMBL/GenBank/DDBJ databases">
        <title>Nocardia NEAU-351.nov., a novel actinomycete isolated from the cow dung.</title>
        <authorList>
            <person name="Zhang X."/>
        </authorList>
    </citation>
    <scope>NUCLEOTIDE SEQUENCE</scope>
    <source>
        <strain evidence="1">NEAU-351</strain>
    </source>
</reference>
<gene>
    <name evidence="1" type="ORF">IT779_34715</name>
</gene>
<dbReference type="Gene3D" id="1.25.40.10">
    <property type="entry name" value="Tetratricopeptide repeat domain"/>
    <property type="match status" value="3"/>
</dbReference>
<dbReference type="SUPFAM" id="SSF52540">
    <property type="entry name" value="P-loop containing nucleoside triphosphate hydrolases"/>
    <property type="match status" value="1"/>
</dbReference>
<evidence type="ECO:0000313" key="2">
    <source>
        <dbReference type="Proteomes" id="UP000655751"/>
    </source>
</evidence>
<evidence type="ECO:0000313" key="1">
    <source>
        <dbReference type="EMBL" id="MBH0781436.1"/>
    </source>
</evidence>
<sequence>MAAMPQPTSESVVVAHAAEDAVWGLWLQQVGADVGLDVPLLCVEPGDGLPPTSAGVRTLLVISEHFMRALGATAEDWARCSAEAVAVIVATADVPSAAERIAAVDLRVLPGEEEAKAKVLRALGYRDLAGAPETLGRAGRMRVRYPNQQIFVAYQTRTIPVHQPDWFYGRERELTAIRDQLDRAGAAVLTGMAGSGKSWLAAAYARRFRSQYDLIAWISGANGAVMRTELGHLAEPLGLPEVLARDTLHEAVIVELRRTAKRYLIVYDNVTPDHHRGGLEKLPLPRKPALLSEMVPWDGSGHVLLTSRAPDWDVPKPIRVPMFDIDEGADLLRRHVDDISDELARQFSAAVGGGPFLLNALAHRGARGSVPMDEALLQRVRPTPFGALDDELARYYRRAASIVGDSLRPLLDEPVGSDAWAAGELLRLLAAFAPGQAVSMALLTSQLPESTLRPGLRLPDQLAEVLAVEHRRRKVLELATRDSVAEICADPLTDRGRALRMHAVPWHGIREFLPRNRAESNRHIAHQVLCDASPQRTELPDMWGRSLWLWQQIEYTEVLSCAHVTRSGDPCAHLPELVRRIVSALRNQGELTAAAGLGVRAARVWSRLLGDTDIRVVRIWIVTGNTLWRMGDHQRARTAAVNARGGVEQVRASYPEEYVWSSDLVAACLRIAGDWAEAVEFNEQSYGWAVERLGDNSIETIRAAHNLAVSYRVMGRYTDAMRLDRGNYEHFQNDPSLADDAVLRLHCVNSLARNHRELGSAATSVVLQERVVSDLRELLGSPRQQHILRARMNLGVSYRKAGRYRDALRTQRDVLADHVTVYGADHPESIAARTNVANDYRVLGDIELSLEHAATAYRLASDRYTNHPYVAACAVNYAAALRAADRHRDAIALDREAVDILDSRLFADHPYTLAAKTGLASDLAGLDRAAVAAELGADTLDRSRRVRGLDHPYTLQSAVNLALDLRAVGRAEEADLLERDTLERYFETLGDDHPEYQAALERRRGVCDIEPPPM</sequence>
<dbReference type="InterPro" id="IPR053137">
    <property type="entry name" value="NLR-like"/>
</dbReference>
<dbReference type="Pfam" id="PF13424">
    <property type="entry name" value="TPR_12"/>
    <property type="match status" value="2"/>
</dbReference>
<dbReference type="Proteomes" id="UP000655751">
    <property type="component" value="Unassembled WGS sequence"/>
</dbReference>
<dbReference type="PANTHER" id="PTHR46082">
    <property type="entry name" value="ATP/GTP-BINDING PROTEIN-RELATED"/>
    <property type="match status" value="1"/>
</dbReference>
<keyword evidence="2" id="KW-1185">Reference proteome</keyword>